<name>A0A6J4UER2_9BACT</name>
<dbReference type="InterPro" id="IPR017853">
    <property type="entry name" value="GH"/>
</dbReference>
<dbReference type="InterPro" id="IPR006047">
    <property type="entry name" value="GH13_cat_dom"/>
</dbReference>
<evidence type="ECO:0000313" key="2">
    <source>
        <dbReference type="EMBL" id="CAA9547847.1"/>
    </source>
</evidence>
<protein>
    <submittedName>
        <fullName evidence="2">GH13_20 / GH13 / GH13_36 / GH13_16 / GH13_ 21 / GH13_2 / GH13_23 / GH13_40 / GH13_31 / GH13 _30 / GH13_1 / GH13_17 / GH13_29 / GH13_4 / GH13 _19 / GH13_26 / GH13_34 / GH13_35 / GH13_37</fullName>
        <ecNumber evidence="2">3.2.1.135</ecNumber>
    </submittedName>
</protein>
<keyword evidence="2" id="KW-0326">Glycosidase</keyword>
<dbReference type="Gene3D" id="3.20.20.80">
    <property type="entry name" value="Glycosidases"/>
    <property type="match status" value="1"/>
</dbReference>
<evidence type="ECO:0000259" key="1">
    <source>
        <dbReference type="SMART" id="SM00642"/>
    </source>
</evidence>
<reference evidence="2" key="1">
    <citation type="submission" date="2020-02" db="EMBL/GenBank/DDBJ databases">
        <authorList>
            <person name="Meier V. D."/>
        </authorList>
    </citation>
    <scope>NUCLEOTIDE SEQUENCE</scope>
    <source>
        <strain evidence="2">AVDCRST_MAG33</strain>
    </source>
</reference>
<dbReference type="PANTHER" id="PTHR10357">
    <property type="entry name" value="ALPHA-AMYLASE FAMILY MEMBER"/>
    <property type="match status" value="1"/>
</dbReference>
<sequence>MTGEPVNVTADFIFGTMATDDLRLAHLRREALGLSHRHALSPAVPSPGEPTTLTVWVGPDADADRIDAWYSVDGSVPTSEGSAVALRRVASEWDTLVWGYRERWEGTLPAQPAGTLLTYRLAATDATGTVRMVAADPDDPGTDLFAVSIDTDTTPDWLREAVIYHVFVDRFDPGAGRDWLAPPSLDGFWGGTLRGVIDRLPYLADLGVTCLWLSPVFPSPTHHGYDATDYLRVEPRLGTEADLVELFDGAHASGMRVILDFVANHLSDEHPAFREAMRDPASPERDWFTVSDDGSYRSFFGVRSMPQIRTDHPGARRFLIEAAVHWLGRGADGFRLDYANGPSHAFWAAFRQATRAARPDSVAIGEVVETAALQRSYAGRLDGTLDFLLLQQLRAFFAFDALSPAAFDAFLARHLAFFGDRFVLPSFLDNHDMNRFLWVAGGDARRLRLAALCQFTLPHPPVIYYGTEVGLSQWHDLEYPDGSRRMEEARVPMVWDARQDHAMLVFYRHLIALRRAAPGLWSARRTPLVRSEDGLYVVGIGDGDDRAALVALNRSASRQRFAVPSGWSITGTVVPSGDGATFDGRFVDLAPWTGLAVLGTRIAGDGTEHAPRRPGGTAPG</sequence>
<dbReference type="Pfam" id="PF00128">
    <property type="entry name" value="Alpha-amylase"/>
    <property type="match status" value="1"/>
</dbReference>
<dbReference type="EC" id="3.2.1.135" evidence="2"/>
<dbReference type="SMART" id="SM00642">
    <property type="entry name" value="Aamy"/>
    <property type="match status" value="1"/>
</dbReference>
<accession>A0A6J4UER2</accession>
<dbReference type="EMBL" id="CADCWK010000051">
    <property type="protein sequence ID" value="CAA9547847.1"/>
    <property type="molecule type" value="Genomic_DNA"/>
</dbReference>
<dbReference type="GO" id="GO:0031216">
    <property type="term" value="F:neopullulanase activity"/>
    <property type="evidence" value="ECO:0007669"/>
    <property type="project" value="UniProtKB-EC"/>
</dbReference>
<organism evidence="2">
    <name type="scientific">uncultured Thermomicrobiales bacterium</name>
    <dbReference type="NCBI Taxonomy" id="1645740"/>
    <lineage>
        <taxon>Bacteria</taxon>
        <taxon>Pseudomonadati</taxon>
        <taxon>Thermomicrobiota</taxon>
        <taxon>Thermomicrobia</taxon>
        <taxon>Thermomicrobiales</taxon>
        <taxon>environmental samples</taxon>
    </lineage>
</organism>
<keyword evidence="2" id="KW-0378">Hydrolase</keyword>
<dbReference type="PANTHER" id="PTHR10357:SF199">
    <property type="entry name" value="ALPHA AMYLASE CATALYTIC REGION"/>
    <property type="match status" value="1"/>
</dbReference>
<dbReference type="AlphaFoldDB" id="A0A6J4UER2"/>
<feature type="domain" description="Glycosyl hydrolase family 13 catalytic" evidence="1">
    <location>
        <begin position="165"/>
        <end position="514"/>
    </location>
</feature>
<dbReference type="SUPFAM" id="SSF51445">
    <property type="entry name" value="(Trans)glycosidases"/>
    <property type="match status" value="1"/>
</dbReference>
<gene>
    <name evidence="2" type="ORF">AVDCRST_MAG33-626</name>
</gene>
<dbReference type="GO" id="GO:0005975">
    <property type="term" value="P:carbohydrate metabolic process"/>
    <property type="evidence" value="ECO:0007669"/>
    <property type="project" value="InterPro"/>
</dbReference>
<proteinExistence type="predicted"/>